<sequence>MKRDGVCDAALYRWAAIDRCRIGMRVRRLTVVTVGRQQCVGFGIGIDRLPADFGARERRQRGRCESQRAERQGRCLLLTYMDPAIDGIGGFDQQHIQSDAQVMRAFTARFSSRLLGPS</sequence>
<evidence type="ECO:0000313" key="2">
    <source>
        <dbReference type="Proteomes" id="UP000645612"/>
    </source>
</evidence>
<dbReference type="AlphaFoldDB" id="A0A8I1DP48"/>
<accession>A0A8I1DP48</accession>
<proteinExistence type="predicted"/>
<evidence type="ECO:0000313" key="1">
    <source>
        <dbReference type="EMBL" id="MBH9701934.1"/>
    </source>
</evidence>
<name>A0A8I1DP48_BURCE</name>
<dbReference type="Proteomes" id="UP000645612">
    <property type="component" value="Unassembled WGS sequence"/>
</dbReference>
<comment type="caution">
    <text evidence="1">The sequence shown here is derived from an EMBL/GenBank/DDBJ whole genome shotgun (WGS) entry which is preliminary data.</text>
</comment>
<organism evidence="1 2">
    <name type="scientific">Burkholderia cepacia</name>
    <name type="common">Pseudomonas cepacia</name>
    <dbReference type="NCBI Taxonomy" id="292"/>
    <lineage>
        <taxon>Bacteria</taxon>
        <taxon>Pseudomonadati</taxon>
        <taxon>Pseudomonadota</taxon>
        <taxon>Betaproteobacteria</taxon>
        <taxon>Burkholderiales</taxon>
        <taxon>Burkholderiaceae</taxon>
        <taxon>Burkholderia</taxon>
        <taxon>Burkholderia cepacia complex</taxon>
    </lineage>
</organism>
<reference evidence="1" key="1">
    <citation type="submission" date="2020-12" db="EMBL/GenBank/DDBJ databases">
        <title>Burkholderia cepacia complex in Mexico.</title>
        <authorList>
            <person name="Estrada P."/>
        </authorList>
    </citation>
    <scope>NUCLEOTIDE SEQUENCE</scope>
    <source>
        <strain evidence="1">871</strain>
    </source>
</reference>
<dbReference type="RefSeq" id="WP_176129868.1">
    <property type="nucleotide sequence ID" value="NZ_CADDZZ010000003.1"/>
</dbReference>
<gene>
    <name evidence="1" type="ORF">JAO13_36425</name>
</gene>
<dbReference type="EMBL" id="JAEDXG010000056">
    <property type="protein sequence ID" value="MBH9701934.1"/>
    <property type="molecule type" value="Genomic_DNA"/>
</dbReference>
<protein>
    <submittedName>
        <fullName evidence="1">Uncharacterized protein</fullName>
    </submittedName>
</protein>